<sequence>MSDAANQIKEQITKNDVVLFMKGTKEMPQCGFSSRVAGVLNYMGVNFADVNVLADEGLRQGIKEFSDWPTIPQLYVKGEFVGGCDIITEMTLSGELDTLFAENGVTFDKDAADKIREANG</sequence>
<dbReference type="Proteomes" id="UP001596403">
    <property type="component" value="Unassembled WGS sequence"/>
</dbReference>
<dbReference type="InterPro" id="IPR004480">
    <property type="entry name" value="Monothiol_GRX-rel"/>
</dbReference>
<organism evidence="9 10">
    <name type="scientific">Sulfitobacter profundi</name>
    <dbReference type="NCBI Taxonomy" id="2679961"/>
    <lineage>
        <taxon>Bacteria</taxon>
        <taxon>Pseudomonadati</taxon>
        <taxon>Pseudomonadota</taxon>
        <taxon>Alphaproteobacteria</taxon>
        <taxon>Rhodobacterales</taxon>
        <taxon>Roseobacteraceae</taxon>
        <taxon>Sulfitobacter</taxon>
    </lineage>
</organism>
<dbReference type="EMBL" id="JBHSWA010000001">
    <property type="protein sequence ID" value="MFC6643143.1"/>
    <property type="molecule type" value="Genomic_DNA"/>
</dbReference>
<dbReference type="PROSITE" id="PS51354">
    <property type="entry name" value="GLUTAREDOXIN_2"/>
    <property type="match status" value="1"/>
</dbReference>
<dbReference type="InterPro" id="IPR002109">
    <property type="entry name" value="Glutaredoxin"/>
</dbReference>
<comment type="similarity">
    <text evidence="1 7">Belongs to the glutaredoxin family. Monothiol subfamily.</text>
</comment>
<dbReference type="CDD" id="cd03028">
    <property type="entry name" value="GRX_PICOT_like"/>
    <property type="match status" value="1"/>
</dbReference>
<dbReference type="Gene3D" id="3.40.30.10">
    <property type="entry name" value="Glutaredoxin"/>
    <property type="match status" value="1"/>
</dbReference>
<evidence type="ECO:0000256" key="5">
    <source>
        <dbReference type="ARBA" id="ARBA00023014"/>
    </source>
</evidence>
<keyword evidence="10" id="KW-1185">Reference proteome</keyword>
<evidence type="ECO:0000256" key="3">
    <source>
        <dbReference type="ARBA" id="ARBA00022723"/>
    </source>
</evidence>
<evidence type="ECO:0000313" key="9">
    <source>
        <dbReference type="EMBL" id="MFC6643143.1"/>
    </source>
</evidence>
<name>A0ABW1Z1C8_9RHOB</name>
<dbReference type="PANTHER" id="PTHR10293:SF72">
    <property type="entry name" value="MONOTHIOL GLUTAREDOXIN-S14, CHLOROPLASTIC"/>
    <property type="match status" value="1"/>
</dbReference>
<accession>A0ABW1Z1C8</accession>
<keyword evidence="6" id="KW-0676">Redox-active center</keyword>
<gene>
    <name evidence="9" type="primary">grxD</name>
    <name evidence="9" type="ORF">ACFQAU_17005</name>
</gene>
<evidence type="ECO:0000256" key="7">
    <source>
        <dbReference type="PIRNR" id="PIRNR005894"/>
    </source>
</evidence>
<evidence type="ECO:0000256" key="1">
    <source>
        <dbReference type="ARBA" id="ARBA00009630"/>
    </source>
</evidence>
<keyword evidence="4" id="KW-0408">Iron</keyword>
<protein>
    <recommendedName>
        <fullName evidence="7">Glutaredoxin</fullName>
    </recommendedName>
</protein>
<dbReference type="SUPFAM" id="SSF52833">
    <property type="entry name" value="Thioredoxin-like"/>
    <property type="match status" value="1"/>
</dbReference>
<dbReference type="InterPro" id="IPR033658">
    <property type="entry name" value="GRX_PICOT-like"/>
</dbReference>
<dbReference type="RefSeq" id="WP_120350907.1">
    <property type="nucleotide sequence ID" value="NZ_JBHSWA010000001.1"/>
</dbReference>
<dbReference type="InterPro" id="IPR014434">
    <property type="entry name" value="Monothiol_GRX"/>
</dbReference>
<comment type="caution">
    <text evidence="9">The sequence shown here is derived from an EMBL/GenBank/DDBJ whole genome shotgun (WGS) entry which is preliminary data.</text>
</comment>
<keyword evidence="2" id="KW-0001">2Fe-2S</keyword>
<keyword evidence="3" id="KW-0479">Metal-binding</keyword>
<keyword evidence="5" id="KW-0411">Iron-sulfur</keyword>
<feature type="domain" description="Glutaredoxin" evidence="8">
    <location>
        <begin position="17"/>
        <end position="81"/>
    </location>
</feature>
<evidence type="ECO:0000313" key="10">
    <source>
        <dbReference type="Proteomes" id="UP001596403"/>
    </source>
</evidence>
<dbReference type="InterPro" id="IPR036249">
    <property type="entry name" value="Thioredoxin-like_sf"/>
</dbReference>
<proteinExistence type="inferred from homology"/>
<reference evidence="10" key="1">
    <citation type="journal article" date="2019" name="Int. J. Syst. Evol. Microbiol.">
        <title>The Global Catalogue of Microorganisms (GCM) 10K type strain sequencing project: providing services to taxonomists for standard genome sequencing and annotation.</title>
        <authorList>
            <consortium name="The Broad Institute Genomics Platform"/>
            <consortium name="The Broad Institute Genome Sequencing Center for Infectious Disease"/>
            <person name="Wu L."/>
            <person name="Ma J."/>
        </authorList>
    </citation>
    <scope>NUCLEOTIDE SEQUENCE [LARGE SCALE GENOMIC DNA]</scope>
    <source>
        <strain evidence="10">NBRC 111368</strain>
    </source>
</reference>
<evidence type="ECO:0000256" key="4">
    <source>
        <dbReference type="ARBA" id="ARBA00023004"/>
    </source>
</evidence>
<dbReference type="NCBIfam" id="TIGR00365">
    <property type="entry name" value="Grx4 family monothiol glutaredoxin"/>
    <property type="match status" value="1"/>
</dbReference>
<dbReference type="Pfam" id="PF00462">
    <property type="entry name" value="Glutaredoxin"/>
    <property type="match status" value="1"/>
</dbReference>
<dbReference type="PIRSF" id="PIRSF005894">
    <property type="entry name" value="Monothiol_GRX"/>
    <property type="match status" value="1"/>
</dbReference>
<dbReference type="PANTHER" id="PTHR10293">
    <property type="entry name" value="GLUTAREDOXIN FAMILY MEMBER"/>
    <property type="match status" value="1"/>
</dbReference>
<evidence type="ECO:0000256" key="2">
    <source>
        <dbReference type="ARBA" id="ARBA00022714"/>
    </source>
</evidence>
<evidence type="ECO:0000256" key="6">
    <source>
        <dbReference type="ARBA" id="ARBA00023284"/>
    </source>
</evidence>
<evidence type="ECO:0000259" key="8">
    <source>
        <dbReference type="Pfam" id="PF00462"/>
    </source>
</evidence>